<organism evidence="1 2">
    <name type="scientific">Candidatus Methanomarinus sp</name>
    <dbReference type="NCBI Taxonomy" id="3386244"/>
    <lineage>
        <taxon>Archaea</taxon>
        <taxon>Methanobacteriati</taxon>
        <taxon>Methanobacteriota</taxon>
        <taxon>Stenosarchaea group</taxon>
        <taxon>Methanomicrobia</taxon>
        <taxon>Methanosarcinales</taxon>
        <taxon>ANME-2 cluster</taxon>
        <taxon>Candidatus Methanocomedenaceae</taxon>
        <taxon>Candidatus Methanomarinus</taxon>
    </lineage>
</organism>
<proteinExistence type="predicted"/>
<name>A0AC61SB50_9EURY</name>
<sequence length="129" mass="14047">MKILLYATPEIIARPLIAETVLETGALLNVDRADIKPSGGEIVIDVPRDRYHEVKAALIKRGANIIPLEHPVIKDDEECINCGACISVCPTGVISFNEEWCVVMDVSKCVQCGMCVTMCPHGALKVVKE</sequence>
<evidence type="ECO:0000313" key="1">
    <source>
        <dbReference type="EMBL" id="TKY91777.1"/>
    </source>
</evidence>
<dbReference type="EMBL" id="QYBA01000132">
    <property type="protein sequence ID" value="TKY91777.1"/>
    <property type="molecule type" value="Genomic_DNA"/>
</dbReference>
<reference evidence="1" key="1">
    <citation type="submission" date="2018-09" db="EMBL/GenBank/DDBJ databases">
        <title>A genomic encyclopedia of anaerobic methanotrophic archaea.</title>
        <authorList>
            <person name="Skennerton C.T."/>
            <person name="Chadwick G.L."/>
            <person name="Laso-Perez R."/>
            <person name="Leu A.O."/>
            <person name="Speth D.R."/>
            <person name="Yu H."/>
            <person name="Morgan-Lang C."/>
            <person name="Hatzenpichler R."/>
            <person name="Goudeau D."/>
            <person name="Malmstrom R."/>
            <person name="Woyke T."/>
            <person name="Hallam S."/>
            <person name="Tyson G.W."/>
            <person name="Wegener G."/>
            <person name="Boetius A."/>
            <person name="Orphan V.J."/>
        </authorList>
    </citation>
    <scope>NUCLEOTIDE SEQUENCE</scope>
    <source>
        <strain evidence="1">CONS3730D10UFb2</strain>
    </source>
</reference>
<accession>A0AC61SB50</accession>
<gene>
    <name evidence="1" type="ORF">C5S46_04085</name>
</gene>
<protein>
    <submittedName>
        <fullName evidence="1">4Fe-4S dicluster domain-containing protein</fullName>
    </submittedName>
</protein>
<comment type="caution">
    <text evidence="1">The sequence shown here is derived from an EMBL/GenBank/DDBJ whole genome shotgun (WGS) entry which is preliminary data.</text>
</comment>
<dbReference type="Proteomes" id="UP000315423">
    <property type="component" value="Unassembled WGS sequence"/>
</dbReference>
<evidence type="ECO:0000313" key="2">
    <source>
        <dbReference type="Proteomes" id="UP000315423"/>
    </source>
</evidence>